<feature type="non-terminal residue" evidence="2">
    <location>
        <position position="1"/>
    </location>
</feature>
<comment type="caution">
    <text evidence="2">The sequence shown here is derived from an EMBL/GenBank/DDBJ whole genome shotgun (WGS) entry which is preliminary data.</text>
</comment>
<evidence type="ECO:0000256" key="1">
    <source>
        <dbReference type="SAM" id="Phobius"/>
    </source>
</evidence>
<keyword evidence="1" id="KW-1133">Transmembrane helix</keyword>
<keyword evidence="1" id="KW-0472">Membrane</keyword>
<sequence length="48" mass="5736">VACKKIWQTEHIYDNRYMYQKHVPEIIVYAACAMILMSIVIDDLLNMF</sequence>
<dbReference type="AlphaFoldDB" id="X0U072"/>
<name>X0U072_9ZZZZ</name>
<dbReference type="EMBL" id="BARS01013718">
    <property type="protein sequence ID" value="GAF98894.1"/>
    <property type="molecule type" value="Genomic_DNA"/>
</dbReference>
<organism evidence="2">
    <name type="scientific">marine sediment metagenome</name>
    <dbReference type="NCBI Taxonomy" id="412755"/>
    <lineage>
        <taxon>unclassified sequences</taxon>
        <taxon>metagenomes</taxon>
        <taxon>ecological metagenomes</taxon>
    </lineage>
</organism>
<reference evidence="2" key="1">
    <citation type="journal article" date="2014" name="Front. Microbiol.">
        <title>High frequency of phylogenetically diverse reductive dehalogenase-homologous genes in deep subseafloor sedimentary metagenomes.</title>
        <authorList>
            <person name="Kawai M."/>
            <person name="Futagami T."/>
            <person name="Toyoda A."/>
            <person name="Takaki Y."/>
            <person name="Nishi S."/>
            <person name="Hori S."/>
            <person name="Arai W."/>
            <person name="Tsubouchi T."/>
            <person name="Morono Y."/>
            <person name="Uchiyama I."/>
            <person name="Ito T."/>
            <person name="Fujiyama A."/>
            <person name="Inagaki F."/>
            <person name="Takami H."/>
        </authorList>
    </citation>
    <scope>NUCLEOTIDE SEQUENCE</scope>
    <source>
        <strain evidence="2">Expedition CK06-06</strain>
    </source>
</reference>
<feature type="transmembrane region" description="Helical" evidence="1">
    <location>
        <begin position="26"/>
        <end position="45"/>
    </location>
</feature>
<gene>
    <name evidence="2" type="ORF">S01H1_23632</name>
</gene>
<accession>X0U072</accession>
<keyword evidence="1" id="KW-0812">Transmembrane</keyword>
<evidence type="ECO:0000313" key="2">
    <source>
        <dbReference type="EMBL" id="GAF98894.1"/>
    </source>
</evidence>
<proteinExistence type="predicted"/>
<protein>
    <submittedName>
        <fullName evidence="2">Uncharacterized protein</fullName>
    </submittedName>
</protein>